<keyword evidence="7" id="KW-1185">Reference proteome</keyword>
<feature type="transmembrane region" description="Helical" evidence="5">
    <location>
        <begin position="26"/>
        <end position="49"/>
    </location>
</feature>
<dbReference type="Proteomes" id="UP000789831">
    <property type="component" value="Unassembled WGS sequence"/>
</dbReference>
<evidence type="ECO:0000256" key="5">
    <source>
        <dbReference type="SAM" id="Phobius"/>
    </source>
</evidence>
<feature type="transmembrane region" description="Helical" evidence="5">
    <location>
        <begin position="64"/>
        <end position="88"/>
    </location>
</feature>
<evidence type="ECO:0000313" key="6">
    <source>
        <dbReference type="EMBL" id="CAG8615366.1"/>
    </source>
</evidence>
<dbReference type="AlphaFoldDB" id="A0A9N9CXA9"/>
<evidence type="ECO:0000256" key="3">
    <source>
        <dbReference type="ARBA" id="ARBA00022989"/>
    </source>
</evidence>
<comment type="subcellular location">
    <subcellularLocation>
        <location evidence="1">Membrane</location>
        <topology evidence="1">Multi-pass membrane protein</topology>
    </subcellularLocation>
</comment>
<evidence type="ECO:0000256" key="2">
    <source>
        <dbReference type="ARBA" id="ARBA00022692"/>
    </source>
</evidence>
<feature type="transmembrane region" description="Helical" evidence="5">
    <location>
        <begin position="131"/>
        <end position="152"/>
    </location>
</feature>
<reference evidence="6" key="1">
    <citation type="submission" date="2021-06" db="EMBL/GenBank/DDBJ databases">
        <authorList>
            <person name="Kallberg Y."/>
            <person name="Tangrot J."/>
            <person name="Rosling A."/>
        </authorList>
    </citation>
    <scope>NUCLEOTIDE SEQUENCE</scope>
    <source>
        <strain evidence="6">MT106</strain>
    </source>
</reference>
<keyword evidence="2 5" id="KW-0812">Transmembrane</keyword>
<evidence type="ECO:0000256" key="1">
    <source>
        <dbReference type="ARBA" id="ARBA00004141"/>
    </source>
</evidence>
<gene>
    <name evidence="6" type="ORF">AGERDE_LOCUS9803</name>
</gene>
<proteinExistence type="predicted"/>
<keyword evidence="4 5" id="KW-0472">Membrane</keyword>
<comment type="caution">
    <text evidence="6">The sequence shown here is derived from an EMBL/GenBank/DDBJ whole genome shotgun (WGS) entry which is preliminary data.</text>
</comment>
<dbReference type="EMBL" id="CAJVPL010002612">
    <property type="protein sequence ID" value="CAG8615366.1"/>
    <property type="molecule type" value="Genomic_DNA"/>
</dbReference>
<dbReference type="PANTHER" id="PTHR34292">
    <property type="entry name" value="OUTER SPORE WALL PROTEIN LDS1"/>
    <property type="match status" value="1"/>
</dbReference>
<evidence type="ECO:0000256" key="4">
    <source>
        <dbReference type="ARBA" id="ARBA00023136"/>
    </source>
</evidence>
<keyword evidence="3 5" id="KW-1133">Transmembrane helix</keyword>
<dbReference type="Pfam" id="PF07264">
    <property type="entry name" value="EI24"/>
    <property type="match status" value="1"/>
</dbReference>
<evidence type="ECO:0000313" key="7">
    <source>
        <dbReference type="Proteomes" id="UP000789831"/>
    </source>
</evidence>
<organism evidence="6 7">
    <name type="scientific">Ambispora gerdemannii</name>
    <dbReference type="NCBI Taxonomy" id="144530"/>
    <lineage>
        <taxon>Eukaryota</taxon>
        <taxon>Fungi</taxon>
        <taxon>Fungi incertae sedis</taxon>
        <taxon>Mucoromycota</taxon>
        <taxon>Glomeromycotina</taxon>
        <taxon>Glomeromycetes</taxon>
        <taxon>Archaeosporales</taxon>
        <taxon>Ambisporaceae</taxon>
        <taxon>Ambispora</taxon>
    </lineage>
</organism>
<dbReference type="OrthoDB" id="10012223at2759"/>
<accession>A0A9N9CXA9</accession>
<feature type="transmembrane region" description="Helical" evidence="5">
    <location>
        <begin position="206"/>
        <end position="228"/>
    </location>
</feature>
<sequence>MILPRSSYPLQGVYYFLTNWSLVRRIICVLFLTLVVALLAFGLSFAFLLRLQAIGLSDVGVPAWLSWILSVILCIIESAVFTLVFYLIATPIWQDALFDQVLRLKGLSRVLDERERNVSDLTLCCRGFSAGLTLVVFQIYTLIIVETFMIILTLPLHLIPVLGTFLYCYVNGWVLAWGHQLHYHLEIKQWTLSQSRKFAWQQRDDFLMFGTVAVALEMIPIANFLFVWTNVVGAALWTADVIIDEQKRSGTSDADSRRGLNSSSGVGSGYVAYTASPIASPKSSGVVSYQAITSNQ</sequence>
<dbReference type="PANTHER" id="PTHR34292:SF2">
    <property type="entry name" value="OUTER SPORE WALL PROTEIN LDS1"/>
    <property type="match status" value="1"/>
</dbReference>
<protein>
    <submittedName>
        <fullName evidence="6">1361_t:CDS:1</fullName>
    </submittedName>
</protein>
<dbReference type="InterPro" id="IPR059112">
    <property type="entry name" value="CysZ/EI24"/>
</dbReference>
<dbReference type="InterPro" id="IPR052786">
    <property type="entry name" value="Spore_wall_assembly"/>
</dbReference>
<name>A0A9N9CXA9_9GLOM</name>
<feature type="transmembrane region" description="Helical" evidence="5">
    <location>
        <begin position="158"/>
        <end position="178"/>
    </location>
</feature>